<name>A0ABR6GES0_9HYPH</name>
<evidence type="ECO:0000313" key="2">
    <source>
        <dbReference type="Proteomes" id="UP000542811"/>
    </source>
</evidence>
<comment type="caution">
    <text evidence="1">The sequence shown here is derived from an EMBL/GenBank/DDBJ whole genome shotgun (WGS) entry which is preliminary data.</text>
</comment>
<proteinExistence type="predicted"/>
<protein>
    <submittedName>
        <fullName evidence="1">Uncharacterized protein</fullName>
    </submittedName>
</protein>
<reference evidence="1 2" key="1">
    <citation type="submission" date="2020-08" db="EMBL/GenBank/DDBJ databases">
        <title>Genomic Encyclopedia of Type Strains, Phase III (KMG-III): the genomes of soil and plant-associated and newly described type strains.</title>
        <authorList>
            <person name="Whitman W."/>
        </authorList>
    </citation>
    <scope>NUCLEOTIDE SEQUENCE [LARGE SCALE GENOMIC DNA]</scope>
    <source>
        <strain evidence="1 2">CECT 8280</strain>
    </source>
</reference>
<sequence length="224" mass="24085">MADECLHDQAALGVAPPRSENLRAALQPCRAADDELSAVIAFPADRSRPIIQRRPARKSLRWERAMRNCFGQLAAGVFFLQPSCIANAQVPNALERAIEDAQPCRSLKTKVSSFGISVEVGVDKLDSVKIENLQLSVNGNTAEASARGTLACKTSDEALVKGGFSATAEVRLKVDLTTCKMTETSIEIVKTGGRFGDIVKGLETEISGALRRSLAKNLAKLCEK</sequence>
<dbReference type="Proteomes" id="UP000542811">
    <property type="component" value="Unassembled WGS sequence"/>
</dbReference>
<gene>
    <name evidence="1" type="ORF">FHS25_004342</name>
</gene>
<dbReference type="EMBL" id="JACHXX010000006">
    <property type="protein sequence ID" value="MBB3163847.1"/>
    <property type="molecule type" value="Genomic_DNA"/>
</dbReference>
<evidence type="ECO:0000313" key="1">
    <source>
        <dbReference type="EMBL" id="MBB3163847.1"/>
    </source>
</evidence>
<keyword evidence="2" id="KW-1185">Reference proteome</keyword>
<organism evidence="1 2">
    <name type="scientific">Rhizobium laguerreae</name>
    <dbReference type="NCBI Taxonomy" id="1076926"/>
    <lineage>
        <taxon>Bacteria</taxon>
        <taxon>Pseudomonadati</taxon>
        <taxon>Pseudomonadota</taxon>
        <taxon>Alphaproteobacteria</taxon>
        <taxon>Hyphomicrobiales</taxon>
        <taxon>Rhizobiaceae</taxon>
        <taxon>Rhizobium/Agrobacterium group</taxon>
        <taxon>Rhizobium</taxon>
    </lineage>
</organism>
<accession>A0ABR6GES0</accession>